<evidence type="ECO:0000313" key="2">
    <source>
        <dbReference type="Proteomes" id="UP000481153"/>
    </source>
</evidence>
<protein>
    <submittedName>
        <fullName evidence="1">Uncharacterized protein</fullName>
    </submittedName>
</protein>
<proteinExistence type="predicted"/>
<evidence type="ECO:0000313" key="1">
    <source>
        <dbReference type="EMBL" id="KAF0734069.1"/>
    </source>
</evidence>
<sequence>MGLSWAVNAVVSLVVHQGPNTLVDAGDMAARKLVDRRDAPRDPSHLAFAGLMAASDHALTQLVQREL</sequence>
<dbReference type="Proteomes" id="UP000481153">
    <property type="component" value="Unassembled WGS sequence"/>
</dbReference>
<name>A0A6G0X2M9_9STRA</name>
<keyword evidence="2" id="KW-1185">Reference proteome</keyword>
<dbReference type="AlphaFoldDB" id="A0A6G0X2M9"/>
<accession>A0A6G0X2M9</accession>
<dbReference type="EMBL" id="VJMJ01000118">
    <property type="protein sequence ID" value="KAF0734069.1"/>
    <property type="molecule type" value="Genomic_DNA"/>
</dbReference>
<gene>
    <name evidence="1" type="ORF">Ae201684_009239</name>
</gene>
<reference evidence="1 2" key="1">
    <citation type="submission" date="2019-07" db="EMBL/GenBank/DDBJ databases">
        <title>Genomics analysis of Aphanomyces spp. identifies a new class of oomycete effector associated with host adaptation.</title>
        <authorList>
            <person name="Gaulin E."/>
        </authorList>
    </citation>
    <scope>NUCLEOTIDE SEQUENCE [LARGE SCALE GENOMIC DNA]</scope>
    <source>
        <strain evidence="1 2">ATCC 201684</strain>
    </source>
</reference>
<comment type="caution">
    <text evidence="1">The sequence shown here is derived from an EMBL/GenBank/DDBJ whole genome shotgun (WGS) entry which is preliminary data.</text>
</comment>
<organism evidence="1 2">
    <name type="scientific">Aphanomyces euteiches</name>
    <dbReference type="NCBI Taxonomy" id="100861"/>
    <lineage>
        <taxon>Eukaryota</taxon>
        <taxon>Sar</taxon>
        <taxon>Stramenopiles</taxon>
        <taxon>Oomycota</taxon>
        <taxon>Saprolegniomycetes</taxon>
        <taxon>Saprolegniales</taxon>
        <taxon>Verrucalvaceae</taxon>
        <taxon>Aphanomyces</taxon>
    </lineage>
</organism>